<keyword evidence="3" id="KW-1185">Reference proteome</keyword>
<dbReference type="AlphaFoldDB" id="A0A517ZQ68"/>
<organism evidence="2 3">
    <name type="scientific">Symmachiella dynata</name>
    <dbReference type="NCBI Taxonomy" id="2527995"/>
    <lineage>
        <taxon>Bacteria</taxon>
        <taxon>Pseudomonadati</taxon>
        <taxon>Planctomycetota</taxon>
        <taxon>Planctomycetia</taxon>
        <taxon>Planctomycetales</taxon>
        <taxon>Planctomycetaceae</taxon>
        <taxon>Symmachiella</taxon>
    </lineage>
</organism>
<protein>
    <recommendedName>
        <fullName evidence="4">Carboxypeptidase regulatory-like domain-containing protein</fullName>
    </recommendedName>
</protein>
<dbReference type="EMBL" id="CP036276">
    <property type="protein sequence ID" value="QDU44629.1"/>
    <property type="molecule type" value="Genomic_DNA"/>
</dbReference>
<name>A0A517ZQ68_9PLAN</name>
<evidence type="ECO:0000313" key="2">
    <source>
        <dbReference type="EMBL" id="QDU44629.1"/>
    </source>
</evidence>
<dbReference type="KEGG" id="sdyn:Mal52_31150"/>
<feature type="chain" id="PRO_5021912355" description="Carboxypeptidase regulatory-like domain-containing protein" evidence="1">
    <location>
        <begin position="24"/>
        <end position="138"/>
    </location>
</feature>
<proteinExistence type="predicted"/>
<accession>A0A517ZQ68</accession>
<gene>
    <name evidence="2" type="ORF">Mal52_31150</name>
</gene>
<evidence type="ECO:0000256" key="1">
    <source>
        <dbReference type="SAM" id="SignalP"/>
    </source>
</evidence>
<dbReference type="PROSITE" id="PS51257">
    <property type="entry name" value="PROKAR_LIPOPROTEIN"/>
    <property type="match status" value="1"/>
</dbReference>
<dbReference type="RefSeq" id="WP_145376960.1">
    <property type="nucleotide sequence ID" value="NZ_CP036276.1"/>
</dbReference>
<reference evidence="2 3" key="1">
    <citation type="submission" date="2019-02" db="EMBL/GenBank/DDBJ databases">
        <title>Deep-cultivation of Planctomycetes and their phenomic and genomic characterization uncovers novel biology.</title>
        <authorList>
            <person name="Wiegand S."/>
            <person name="Jogler M."/>
            <person name="Boedeker C."/>
            <person name="Pinto D."/>
            <person name="Vollmers J."/>
            <person name="Rivas-Marin E."/>
            <person name="Kohn T."/>
            <person name="Peeters S.H."/>
            <person name="Heuer A."/>
            <person name="Rast P."/>
            <person name="Oberbeckmann S."/>
            <person name="Bunk B."/>
            <person name="Jeske O."/>
            <person name="Meyerdierks A."/>
            <person name="Storesund J.E."/>
            <person name="Kallscheuer N."/>
            <person name="Luecker S."/>
            <person name="Lage O.M."/>
            <person name="Pohl T."/>
            <person name="Merkel B.J."/>
            <person name="Hornburger P."/>
            <person name="Mueller R.-W."/>
            <person name="Bruemmer F."/>
            <person name="Labrenz M."/>
            <person name="Spormann A.M."/>
            <person name="Op den Camp H."/>
            <person name="Overmann J."/>
            <person name="Amann R."/>
            <person name="Jetten M.S.M."/>
            <person name="Mascher T."/>
            <person name="Medema M.H."/>
            <person name="Devos D.P."/>
            <person name="Kaster A.-K."/>
            <person name="Ovreas L."/>
            <person name="Rohde M."/>
            <person name="Galperin M.Y."/>
            <person name="Jogler C."/>
        </authorList>
    </citation>
    <scope>NUCLEOTIDE SEQUENCE [LARGE SCALE GENOMIC DNA]</scope>
    <source>
        <strain evidence="2 3">Mal52</strain>
    </source>
</reference>
<dbReference type="Proteomes" id="UP000319383">
    <property type="component" value="Chromosome"/>
</dbReference>
<evidence type="ECO:0000313" key="3">
    <source>
        <dbReference type="Proteomes" id="UP000319383"/>
    </source>
</evidence>
<feature type="signal peptide" evidence="1">
    <location>
        <begin position="1"/>
        <end position="23"/>
    </location>
</feature>
<sequence length="138" mass="14437" precursor="true">MTRVTLLFVATFMAMLVTMTGCGSGSDTPKLGTVHGMVTMDGQPVSGVLVFFQPDGGGPQSIAKVNDDGSYTAIYYPVAEGAAEGVEGVSVGPCTVKVNHMLGYATRGKIPEKYGAQSELKLEVLPGDNPFDIAMESR</sequence>
<evidence type="ECO:0008006" key="4">
    <source>
        <dbReference type="Google" id="ProtNLM"/>
    </source>
</evidence>
<keyword evidence="1" id="KW-0732">Signal</keyword>